<dbReference type="RefSeq" id="WP_175152646.1">
    <property type="nucleotide sequence ID" value="NZ_CADIKK010000033.1"/>
</dbReference>
<reference evidence="2 3" key="1">
    <citation type="submission" date="2020-04" db="EMBL/GenBank/DDBJ databases">
        <authorList>
            <person name="De Canck E."/>
        </authorList>
    </citation>
    <scope>NUCLEOTIDE SEQUENCE [LARGE SCALE GENOMIC DNA]</scope>
    <source>
        <strain evidence="2 3">LMG 28614</strain>
    </source>
</reference>
<feature type="transmembrane region" description="Helical" evidence="1">
    <location>
        <begin position="94"/>
        <end position="113"/>
    </location>
</feature>
<dbReference type="EMBL" id="CADIKK010000033">
    <property type="protein sequence ID" value="CAB3802556.1"/>
    <property type="molecule type" value="Genomic_DNA"/>
</dbReference>
<keyword evidence="1" id="KW-0472">Membrane</keyword>
<sequence>MKAYSAVSLLFFVFVVAAANFCVNWISNTCPHLGWCESWVMEPVSTTVALAWLVAVLGTVVLLVMVAIHGRSMRGKPFNTGATVAQHYEASKPMFWGAMGVFYALKLIAWGSLPSDLLALYAAALFAGIIGFFSLLQLLSGLWHLLCFLALEAKGMEWDGAESGGNQLFRVCYRRGDGSGLVSLATREQRSVEELNYNRKRRFSTICYPVALVAAFLGRPDAYQYSEYVGWALTYLVLPPLCARVATDLIYTLAYHCGGQFIPAAKVVEPPRARIDPKELMVGLPDATVENPADVVKQLSNMHRS</sequence>
<dbReference type="Proteomes" id="UP000494365">
    <property type="component" value="Unassembled WGS sequence"/>
</dbReference>
<proteinExistence type="predicted"/>
<keyword evidence="3" id="KW-1185">Reference proteome</keyword>
<evidence type="ECO:0000256" key="1">
    <source>
        <dbReference type="SAM" id="Phobius"/>
    </source>
</evidence>
<feature type="transmembrane region" description="Helical" evidence="1">
    <location>
        <begin position="119"/>
        <end position="146"/>
    </location>
</feature>
<keyword evidence="1" id="KW-0812">Transmembrane</keyword>
<name>A0A6S7BK38_9BURK</name>
<evidence type="ECO:0000313" key="3">
    <source>
        <dbReference type="Proteomes" id="UP000494365"/>
    </source>
</evidence>
<dbReference type="AlphaFoldDB" id="A0A6S7BK38"/>
<evidence type="ECO:0000313" key="2">
    <source>
        <dbReference type="EMBL" id="CAB3802556.1"/>
    </source>
</evidence>
<protein>
    <submittedName>
        <fullName evidence="2">Uncharacterized protein</fullName>
    </submittedName>
</protein>
<gene>
    <name evidence="2" type="ORF">LMG28614_05640</name>
</gene>
<accession>A0A6S7BK38</accession>
<feature type="transmembrane region" description="Helical" evidence="1">
    <location>
        <begin position="49"/>
        <end position="68"/>
    </location>
</feature>
<organism evidence="2 3">
    <name type="scientific">Paraburkholderia ultramafica</name>
    <dbReference type="NCBI Taxonomy" id="1544867"/>
    <lineage>
        <taxon>Bacteria</taxon>
        <taxon>Pseudomonadati</taxon>
        <taxon>Pseudomonadota</taxon>
        <taxon>Betaproteobacteria</taxon>
        <taxon>Burkholderiales</taxon>
        <taxon>Burkholderiaceae</taxon>
        <taxon>Paraburkholderia</taxon>
    </lineage>
</organism>
<keyword evidence="1" id="KW-1133">Transmembrane helix</keyword>